<keyword evidence="3" id="KW-1185">Reference proteome</keyword>
<dbReference type="InterPro" id="IPR046341">
    <property type="entry name" value="SET_dom_sf"/>
</dbReference>
<reference evidence="2" key="1">
    <citation type="journal article" date="2020" name="Stud. Mycol.">
        <title>101 Dothideomycetes genomes: a test case for predicting lifestyles and emergence of pathogens.</title>
        <authorList>
            <person name="Haridas S."/>
            <person name="Albert R."/>
            <person name="Binder M."/>
            <person name="Bloem J."/>
            <person name="Labutti K."/>
            <person name="Salamov A."/>
            <person name="Andreopoulos B."/>
            <person name="Baker S."/>
            <person name="Barry K."/>
            <person name="Bills G."/>
            <person name="Bluhm B."/>
            <person name="Cannon C."/>
            <person name="Castanera R."/>
            <person name="Culley D."/>
            <person name="Daum C."/>
            <person name="Ezra D."/>
            <person name="Gonzalez J."/>
            <person name="Henrissat B."/>
            <person name="Kuo A."/>
            <person name="Liang C."/>
            <person name="Lipzen A."/>
            <person name="Lutzoni F."/>
            <person name="Magnuson J."/>
            <person name="Mondo S."/>
            <person name="Nolan M."/>
            <person name="Ohm R."/>
            <person name="Pangilinan J."/>
            <person name="Park H.-J."/>
            <person name="Ramirez L."/>
            <person name="Alfaro M."/>
            <person name="Sun H."/>
            <person name="Tritt A."/>
            <person name="Yoshinaga Y."/>
            <person name="Zwiers L.-H."/>
            <person name="Turgeon B."/>
            <person name="Goodwin S."/>
            <person name="Spatafora J."/>
            <person name="Crous P."/>
            <person name="Grigoriev I."/>
        </authorList>
    </citation>
    <scope>NUCLEOTIDE SEQUENCE</scope>
    <source>
        <strain evidence="2">CBS 279.74</strain>
    </source>
</reference>
<protein>
    <recommendedName>
        <fullName evidence="1">SET domain-containing protein</fullName>
    </recommendedName>
</protein>
<dbReference type="PROSITE" id="PS50280">
    <property type="entry name" value="SET"/>
    <property type="match status" value="1"/>
</dbReference>
<dbReference type="SMART" id="SM00317">
    <property type="entry name" value="SET"/>
    <property type="match status" value="1"/>
</dbReference>
<dbReference type="AlphaFoldDB" id="A0A6G1KEW0"/>
<feature type="domain" description="SET" evidence="1">
    <location>
        <begin position="59"/>
        <end position="192"/>
    </location>
</feature>
<dbReference type="SUPFAM" id="SSF82199">
    <property type="entry name" value="SET domain"/>
    <property type="match status" value="1"/>
</dbReference>
<dbReference type="Gene3D" id="2.170.270.10">
    <property type="entry name" value="SET domain"/>
    <property type="match status" value="1"/>
</dbReference>
<evidence type="ECO:0000313" key="3">
    <source>
        <dbReference type="Proteomes" id="UP000799428"/>
    </source>
</evidence>
<dbReference type="EMBL" id="MU005767">
    <property type="protein sequence ID" value="KAF2711436.1"/>
    <property type="molecule type" value="Genomic_DNA"/>
</dbReference>
<name>A0A6G1KEW0_9PLEO</name>
<gene>
    <name evidence="2" type="ORF">K504DRAFT_475292</name>
</gene>
<evidence type="ECO:0000259" key="1">
    <source>
        <dbReference type="PROSITE" id="PS50280"/>
    </source>
</evidence>
<dbReference type="OrthoDB" id="5792673at2759"/>
<dbReference type="Pfam" id="PF00856">
    <property type="entry name" value="SET"/>
    <property type="match status" value="1"/>
</dbReference>
<dbReference type="InterPro" id="IPR001214">
    <property type="entry name" value="SET_dom"/>
</dbReference>
<accession>A0A6G1KEW0</accession>
<dbReference type="Proteomes" id="UP000799428">
    <property type="component" value="Unassembled WGS sequence"/>
</dbReference>
<proteinExistence type="predicted"/>
<organism evidence="2 3">
    <name type="scientific">Pleomassaria siparia CBS 279.74</name>
    <dbReference type="NCBI Taxonomy" id="1314801"/>
    <lineage>
        <taxon>Eukaryota</taxon>
        <taxon>Fungi</taxon>
        <taxon>Dikarya</taxon>
        <taxon>Ascomycota</taxon>
        <taxon>Pezizomycotina</taxon>
        <taxon>Dothideomycetes</taxon>
        <taxon>Pleosporomycetidae</taxon>
        <taxon>Pleosporales</taxon>
        <taxon>Pleomassariaceae</taxon>
        <taxon>Pleomassaria</taxon>
    </lineage>
</organism>
<evidence type="ECO:0000313" key="2">
    <source>
        <dbReference type="EMBL" id="KAF2711436.1"/>
    </source>
</evidence>
<sequence length="204" mass="22618">MAPNSSQSEIPKDWPQGTVYLRAPYYSKKLADEALKALVFLKTDLPTPEEARQTNPPYANVNITKIVNPIHPAKGQYGLFASQHLPPGSFLLPYLGYVHDKNDLDPTSDYDLSLDRDLGVGVDASRIGNEARFINDYRRVADAPNAEFRDMFVDIGNGKVEKRMGVFVLGAGKSGKRSKGISRGSEILVSYGKGFWAERSRQPQ</sequence>